<accession>A0ABU5SWA5</accession>
<name>A0ABU5SWA5_9CYAN</name>
<gene>
    <name evidence="1" type="ORF">VB739_09250</name>
</gene>
<reference evidence="1 2" key="1">
    <citation type="submission" date="2023-12" db="EMBL/GenBank/DDBJ databases">
        <title>Baltic Sea Cyanobacteria.</title>
        <authorList>
            <person name="Delbaje E."/>
            <person name="Fewer D.P."/>
            <person name="Shishido T.K."/>
        </authorList>
    </citation>
    <scope>NUCLEOTIDE SEQUENCE [LARGE SCALE GENOMIC DNA]</scope>
    <source>
        <strain evidence="1 2">UHCC 0281</strain>
    </source>
</reference>
<protein>
    <recommendedName>
        <fullName evidence="3">Lipoprotein</fullName>
    </recommendedName>
</protein>
<organism evidence="1 2">
    <name type="scientific">Cyanobium gracile UHCC 0281</name>
    <dbReference type="NCBI Taxonomy" id="3110309"/>
    <lineage>
        <taxon>Bacteria</taxon>
        <taxon>Bacillati</taxon>
        <taxon>Cyanobacteriota</taxon>
        <taxon>Cyanophyceae</taxon>
        <taxon>Synechococcales</taxon>
        <taxon>Prochlorococcaceae</taxon>
        <taxon>Cyanobium</taxon>
    </lineage>
</organism>
<sequence length="165" mass="17582">MSDAVGGLGSRKHLAGLLACLGVALAGCGATSKEVAIQNAKPGDLLVEVDGSRVELVRAFAPGIANGLHKGVVKVTSEAGDGKGQMYETTAICSVKGEPGWQAYDNIYGDPIADLNAKRAFPVKDRWQFLFHFDGRTEKNGMLEPSGWVSRLKDNLCRKGDFDDT</sequence>
<evidence type="ECO:0008006" key="3">
    <source>
        <dbReference type="Google" id="ProtNLM"/>
    </source>
</evidence>
<evidence type="ECO:0000313" key="1">
    <source>
        <dbReference type="EMBL" id="MEA5442736.1"/>
    </source>
</evidence>
<comment type="caution">
    <text evidence="1">The sequence shown here is derived from an EMBL/GenBank/DDBJ whole genome shotgun (WGS) entry which is preliminary data.</text>
</comment>
<keyword evidence="2" id="KW-1185">Reference proteome</keyword>
<dbReference type="EMBL" id="JAYGHY010000025">
    <property type="protein sequence ID" value="MEA5442736.1"/>
    <property type="molecule type" value="Genomic_DNA"/>
</dbReference>
<dbReference type="Proteomes" id="UP001302329">
    <property type="component" value="Unassembled WGS sequence"/>
</dbReference>
<evidence type="ECO:0000313" key="2">
    <source>
        <dbReference type="Proteomes" id="UP001302329"/>
    </source>
</evidence>
<proteinExistence type="predicted"/>